<dbReference type="PANTHER" id="PTHR42747:SF4">
    <property type="entry name" value="BLR1330 PROTEIN"/>
    <property type="match status" value="1"/>
</dbReference>
<dbReference type="InterPro" id="IPR013785">
    <property type="entry name" value="Aldolase_TIM"/>
</dbReference>
<dbReference type="SUPFAM" id="SSF51412">
    <property type="entry name" value="Inosine monophosphate dehydrogenase (IMPDH)"/>
    <property type="match status" value="1"/>
</dbReference>
<evidence type="ECO:0000256" key="3">
    <source>
        <dbReference type="ARBA" id="ARBA00022643"/>
    </source>
</evidence>
<dbReference type="OrthoDB" id="9778912at2"/>
<name>A0A4Q1KJX6_9SPHN</name>
<keyword evidence="7" id="KW-1185">Reference proteome</keyword>
<evidence type="ECO:0000256" key="4">
    <source>
        <dbReference type="ARBA" id="ARBA00023002"/>
    </source>
</evidence>
<dbReference type="AlphaFoldDB" id="A0A4Q1KJX6"/>
<evidence type="ECO:0000313" key="7">
    <source>
        <dbReference type="Proteomes" id="UP000290958"/>
    </source>
</evidence>
<dbReference type="PANTHER" id="PTHR42747">
    <property type="entry name" value="NITRONATE MONOOXYGENASE-RELATED"/>
    <property type="match status" value="1"/>
</dbReference>
<keyword evidence="3" id="KW-0288">FMN</keyword>
<dbReference type="Proteomes" id="UP000290958">
    <property type="component" value="Unassembled WGS sequence"/>
</dbReference>
<accession>A0A4Q1KJX6</accession>
<proteinExistence type="inferred from homology"/>
<dbReference type="Pfam" id="PF03060">
    <property type="entry name" value="NMO"/>
    <property type="match status" value="1"/>
</dbReference>
<organism evidence="6 7">
    <name type="scientific">Sphingobium fluviale</name>
    <dbReference type="NCBI Taxonomy" id="2506423"/>
    <lineage>
        <taxon>Bacteria</taxon>
        <taxon>Pseudomonadati</taxon>
        <taxon>Pseudomonadota</taxon>
        <taxon>Alphaproteobacteria</taxon>
        <taxon>Sphingomonadales</taxon>
        <taxon>Sphingomonadaceae</taxon>
        <taxon>Sphingobium</taxon>
    </lineage>
</organism>
<comment type="similarity">
    <text evidence="1">Belongs to the nitronate monooxygenase family. NMO class I subfamily.</text>
</comment>
<gene>
    <name evidence="6" type="ORF">EQG66_06040</name>
</gene>
<dbReference type="InterPro" id="IPR004136">
    <property type="entry name" value="NMO"/>
</dbReference>
<sequence length="308" mass="32812">MSKDSGTDKRYRLRQGLSVPAIAAPMFLVSGPDLVIEACRSGIIGSFPSLNARTPDELDRWFARIAEETVGYAPYAVNLILDRRNPRRDEDFALILRHKPPVVITSVGSPETVVAPIHDYGGIVFSDVATMRHATKAIAAGADGLVLLTAGAGGNTGWLNPFAFTAAVRAIFDGPLAIAGCVTHGAELAALELLGADFGYMGTRFLASNESLAPREHKDAVVAATADDIILTDRISGMPANFVRARLVEAGVMDARGEILSTPAEDYYSFANVWSAGQAAGSIERLEPVAQIVRRLVSEYHAARSGHP</sequence>
<dbReference type="CDD" id="cd04730">
    <property type="entry name" value="NPD_like"/>
    <property type="match status" value="1"/>
</dbReference>
<evidence type="ECO:0000256" key="5">
    <source>
        <dbReference type="ARBA" id="ARBA00023033"/>
    </source>
</evidence>
<dbReference type="EMBL" id="SBKP01000004">
    <property type="protein sequence ID" value="RXR29509.1"/>
    <property type="molecule type" value="Genomic_DNA"/>
</dbReference>
<reference evidence="7" key="1">
    <citation type="submission" date="2019-01" db="EMBL/GenBank/DDBJ databases">
        <title>Cytophagaceae bacterium strain CAR-16.</title>
        <authorList>
            <person name="Chen W.-M."/>
        </authorList>
    </citation>
    <scope>NUCLEOTIDE SEQUENCE [LARGE SCALE GENOMIC DNA]</scope>
    <source>
        <strain evidence="7">CHR27</strain>
    </source>
</reference>
<dbReference type="GO" id="GO:0018580">
    <property type="term" value="F:nitronate monooxygenase activity"/>
    <property type="evidence" value="ECO:0007669"/>
    <property type="project" value="InterPro"/>
</dbReference>
<keyword evidence="4" id="KW-0560">Oxidoreductase</keyword>
<dbReference type="Gene3D" id="3.20.20.70">
    <property type="entry name" value="Aldolase class I"/>
    <property type="match status" value="1"/>
</dbReference>
<comment type="caution">
    <text evidence="6">The sequence shown here is derived from an EMBL/GenBank/DDBJ whole genome shotgun (WGS) entry which is preliminary data.</text>
</comment>
<protein>
    <submittedName>
        <fullName evidence="6">Nitronate monooxygenase</fullName>
    </submittedName>
</protein>
<keyword evidence="5 6" id="KW-0503">Monooxygenase</keyword>
<evidence type="ECO:0000256" key="2">
    <source>
        <dbReference type="ARBA" id="ARBA00022630"/>
    </source>
</evidence>
<dbReference type="RefSeq" id="WP_129403699.1">
    <property type="nucleotide sequence ID" value="NZ_SBKP01000004.1"/>
</dbReference>
<keyword evidence="2" id="KW-0285">Flavoprotein</keyword>
<evidence type="ECO:0000313" key="6">
    <source>
        <dbReference type="EMBL" id="RXR29509.1"/>
    </source>
</evidence>
<evidence type="ECO:0000256" key="1">
    <source>
        <dbReference type="ARBA" id="ARBA00009881"/>
    </source>
</evidence>